<feature type="binding site" evidence="9">
    <location>
        <position position="119"/>
    </location>
    <ligand>
        <name>chlorophyll a</name>
        <dbReference type="ChEBI" id="CHEBI:58416"/>
        <label>1</label>
    </ligand>
</feature>
<keyword evidence="8" id="KW-0437">Light-harvesting polypeptide</keyword>
<evidence type="ECO:0000313" key="11">
    <source>
        <dbReference type="Proteomes" id="UP000002630"/>
    </source>
</evidence>
<dbReference type="GO" id="GO:0009507">
    <property type="term" value="C:chloroplast"/>
    <property type="evidence" value="ECO:0007669"/>
    <property type="project" value="UniProtKB-SubCell"/>
</dbReference>
<comment type="subcellular location">
    <subcellularLocation>
        <location evidence="2">Plastid</location>
        <location evidence="2">Chloroplast</location>
    </subcellularLocation>
</comment>
<proteinExistence type="inferred from homology"/>
<feature type="binding site" evidence="9">
    <location>
        <position position="134"/>
    </location>
    <ligand>
        <name>chlorophyll a</name>
        <dbReference type="ChEBI" id="CHEBI:58416"/>
        <label>1</label>
    </ligand>
</feature>
<dbReference type="SUPFAM" id="SSF103511">
    <property type="entry name" value="Chlorophyll a-b binding protein"/>
    <property type="match status" value="1"/>
</dbReference>
<dbReference type="InterPro" id="IPR001344">
    <property type="entry name" value="Chloro_AB-bd_pln"/>
</dbReference>
<feature type="binding site" evidence="9">
    <location>
        <position position="261"/>
    </location>
    <ligand>
        <name>chlorophyll a</name>
        <dbReference type="ChEBI" id="CHEBI:58416"/>
        <label>1</label>
    </ligand>
</feature>
<keyword evidence="7" id="KW-0934">Plastid</keyword>
<evidence type="ECO:0000256" key="4">
    <source>
        <dbReference type="ARBA" id="ARBA00011623"/>
    </source>
</evidence>
<evidence type="ECO:0000256" key="8">
    <source>
        <dbReference type="ARBA" id="ARBA00023243"/>
    </source>
</evidence>
<evidence type="ECO:0000256" key="9">
    <source>
        <dbReference type="PIRSR" id="PIRSR601344-1"/>
    </source>
</evidence>
<protein>
    <submittedName>
        <fullName evidence="10">Light harvesting complex protein</fullName>
    </submittedName>
</protein>
<dbReference type="GO" id="GO:0009765">
    <property type="term" value="P:photosynthesis, light harvesting"/>
    <property type="evidence" value="ECO:0007669"/>
    <property type="project" value="InterPro"/>
</dbReference>
<feature type="binding site" description="axial binding residue" evidence="9">
    <location>
        <position position="249"/>
    </location>
    <ligand>
        <name>chlorophyll a</name>
        <dbReference type="ChEBI" id="CHEBI:58416"/>
        <label>6</label>
    </ligand>
    <ligandPart>
        <name>Mg</name>
        <dbReference type="ChEBI" id="CHEBI:25107"/>
    </ligandPart>
</feature>
<keyword evidence="9" id="KW-0148">Chlorophyll</keyword>
<evidence type="ECO:0000256" key="6">
    <source>
        <dbReference type="ARBA" id="ARBA00022531"/>
    </source>
</evidence>
<dbReference type="OMA" id="CEAFIVP"/>
<dbReference type="InterPro" id="IPR022796">
    <property type="entry name" value="Chloroa_b-bind"/>
</dbReference>
<dbReference type="AlphaFoldDB" id="D7G5B4"/>
<dbReference type="GO" id="GO:0016020">
    <property type="term" value="C:membrane"/>
    <property type="evidence" value="ECO:0007669"/>
    <property type="project" value="InterPro"/>
</dbReference>
<dbReference type="STRING" id="2880.D7G5B4"/>
<comment type="similarity">
    <text evidence="3">Belongs to the fucoxanthin chlorophyll protein family.</text>
</comment>
<keyword evidence="11" id="KW-1185">Reference proteome</keyword>
<dbReference type="eggNOG" id="ENOG502S15M">
    <property type="taxonomic scope" value="Eukaryota"/>
</dbReference>
<dbReference type="EMBL" id="FN649742">
    <property type="protein sequence ID" value="CBJ27268.1"/>
    <property type="molecule type" value="Genomic_DNA"/>
</dbReference>
<dbReference type="InParanoid" id="D7G5B4"/>
<evidence type="ECO:0000256" key="1">
    <source>
        <dbReference type="ARBA" id="ARBA00004022"/>
    </source>
</evidence>
<dbReference type="EMBL" id="FN648852">
    <property type="protein sequence ID" value="CBJ27268.1"/>
    <property type="molecule type" value="Genomic_DNA"/>
</dbReference>
<evidence type="ECO:0000313" key="10">
    <source>
        <dbReference type="EMBL" id="CBJ27268.1"/>
    </source>
</evidence>
<keyword evidence="9" id="KW-0157">Chromophore</keyword>
<accession>D7G5B4</accession>
<feature type="binding site" evidence="9">
    <location>
        <position position="113"/>
    </location>
    <ligand>
        <name>chlorophyll a</name>
        <dbReference type="ChEBI" id="CHEBI:58416"/>
        <label>1</label>
    </ligand>
</feature>
<dbReference type="Pfam" id="PF00504">
    <property type="entry name" value="Chloroa_b-bind"/>
    <property type="match status" value="1"/>
</dbReference>
<dbReference type="PANTHER" id="PTHR21649">
    <property type="entry name" value="CHLOROPHYLL A/B BINDING PROTEIN"/>
    <property type="match status" value="1"/>
</dbReference>
<comment type="subunit">
    <text evidence="4">The LHC complex of chromophytic algae is composed of fucoxanthin, chlorophyll A and C bound non-covalently by fucoxanthin chlorophyll proteins (FCPs). The ratio of pigments in this LHC is; fucoxanthin: chlorophyll C: chlorophyll A; (0.6-1): (0.1-0.3): (1).</text>
</comment>
<keyword evidence="5" id="KW-0150">Chloroplast</keyword>
<gene>
    <name evidence="10" type="primary">LHCP10</name>
    <name evidence="10" type="ORF">Esi_0063_0109</name>
</gene>
<dbReference type="Proteomes" id="UP000002630">
    <property type="component" value="Linkage Group LG17"/>
</dbReference>
<name>D7G5B4_ECTSI</name>
<evidence type="ECO:0000256" key="5">
    <source>
        <dbReference type="ARBA" id="ARBA00022528"/>
    </source>
</evidence>
<comment type="function">
    <text evidence="1">The light-harvesting complex (LHC) functions as a light receptor, it captures and delivers excitation energy to photosystems with which it is closely associated. Energy is transferred from the carotenoid and chlorophyll C (or B) to chlorophyll A and the photosynthetic reaction centers where it is used to synthesize ATP and reducing power.</text>
</comment>
<feature type="binding site" evidence="9">
    <location>
        <position position="243"/>
    </location>
    <ligand>
        <name>chlorophyll a</name>
        <dbReference type="ChEBI" id="CHEBI:58416"/>
        <label>1</label>
    </ligand>
</feature>
<keyword evidence="6" id="KW-0602">Photosynthesis</keyword>
<evidence type="ECO:0000256" key="3">
    <source>
        <dbReference type="ARBA" id="ARBA00005933"/>
    </source>
</evidence>
<feature type="binding site" evidence="9">
    <location>
        <position position="137"/>
    </location>
    <ligand>
        <name>chlorophyll a</name>
        <dbReference type="ChEBI" id="CHEBI:58416"/>
        <label>1</label>
    </ligand>
</feature>
<dbReference type="GO" id="GO:0016168">
    <property type="term" value="F:chlorophyll binding"/>
    <property type="evidence" value="ECO:0007669"/>
    <property type="project" value="UniProtKB-KW"/>
</dbReference>
<evidence type="ECO:0000256" key="2">
    <source>
        <dbReference type="ARBA" id="ARBA00004229"/>
    </source>
</evidence>
<sequence>MIITFPYSEKVKKCPGLWSPPSSLQQVHFARLAALRLLHTETSNAILKRCVMVTSTGALVGMASWCFASCEAFIVPTPTTLSARPTSTAARMSAGSDYVSTLPGAPFADGKVWDPVGLSSEADPEDIKKWREAEIKHGRVAMLASVGVLVAENFHPLFLGPDYIGPAIFHFEEITARFPQFWALTLLAIAWLEYRQINIGFAELDPVTGEGGMRLDYVPGDLGFDPLGLAPEDEHELNVMKTKELNHGRLAMIGITGMIVQELVRPLPIFG</sequence>
<organism evidence="10 11">
    <name type="scientific">Ectocarpus siliculosus</name>
    <name type="common">Brown alga</name>
    <name type="synonym">Conferva siliculosa</name>
    <dbReference type="NCBI Taxonomy" id="2880"/>
    <lineage>
        <taxon>Eukaryota</taxon>
        <taxon>Sar</taxon>
        <taxon>Stramenopiles</taxon>
        <taxon>Ochrophyta</taxon>
        <taxon>PX clade</taxon>
        <taxon>Phaeophyceae</taxon>
        <taxon>Ectocarpales</taxon>
        <taxon>Ectocarpaceae</taxon>
        <taxon>Ectocarpus</taxon>
    </lineage>
</organism>
<dbReference type="Gene3D" id="1.10.3460.10">
    <property type="entry name" value="Chlorophyll a/b binding protein domain"/>
    <property type="match status" value="1"/>
</dbReference>
<dbReference type="GO" id="GO:0030076">
    <property type="term" value="C:light-harvesting complex"/>
    <property type="evidence" value="ECO:0007669"/>
    <property type="project" value="UniProtKB-KW"/>
</dbReference>
<evidence type="ECO:0000256" key="7">
    <source>
        <dbReference type="ARBA" id="ARBA00022640"/>
    </source>
</evidence>
<dbReference type="OrthoDB" id="423598at2759"/>
<feature type="binding site" evidence="9">
    <location>
        <position position="244"/>
    </location>
    <ligand>
        <name>chlorophyll a</name>
        <dbReference type="ChEBI" id="CHEBI:58416"/>
        <label>1</label>
    </ligand>
</feature>
<reference evidence="10 11" key="1">
    <citation type="journal article" date="2010" name="Nature">
        <title>The Ectocarpus genome and the independent evolution of multicellularity in brown algae.</title>
        <authorList>
            <person name="Cock J.M."/>
            <person name="Sterck L."/>
            <person name="Rouze P."/>
            <person name="Scornet D."/>
            <person name="Allen A.E."/>
            <person name="Amoutzias G."/>
            <person name="Anthouard V."/>
            <person name="Artiguenave F."/>
            <person name="Aury J.M."/>
            <person name="Badger J.H."/>
            <person name="Beszteri B."/>
            <person name="Billiau K."/>
            <person name="Bonnet E."/>
            <person name="Bothwell J.H."/>
            <person name="Bowler C."/>
            <person name="Boyen C."/>
            <person name="Brownlee C."/>
            <person name="Carrano C.J."/>
            <person name="Charrier B."/>
            <person name="Cho G.Y."/>
            <person name="Coelho S.M."/>
            <person name="Collen J."/>
            <person name="Corre E."/>
            <person name="Da Silva C."/>
            <person name="Delage L."/>
            <person name="Delaroque N."/>
            <person name="Dittami S.M."/>
            <person name="Doulbeau S."/>
            <person name="Elias M."/>
            <person name="Farnham G."/>
            <person name="Gachon C.M."/>
            <person name="Gschloessl B."/>
            <person name="Heesch S."/>
            <person name="Jabbari K."/>
            <person name="Jubin C."/>
            <person name="Kawai H."/>
            <person name="Kimura K."/>
            <person name="Kloareg B."/>
            <person name="Kupper F.C."/>
            <person name="Lang D."/>
            <person name="Le Bail A."/>
            <person name="Leblanc C."/>
            <person name="Lerouge P."/>
            <person name="Lohr M."/>
            <person name="Lopez P.J."/>
            <person name="Martens C."/>
            <person name="Maumus F."/>
            <person name="Michel G."/>
            <person name="Miranda-Saavedra D."/>
            <person name="Morales J."/>
            <person name="Moreau H."/>
            <person name="Motomura T."/>
            <person name="Nagasato C."/>
            <person name="Napoli C.A."/>
            <person name="Nelson D.R."/>
            <person name="Nyvall-Collen P."/>
            <person name="Peters A.F."/>
            <person name="Pommier C."/>
            <person name="Potin P."/>
            <person name="Poulain J."/>
            <person name="Quesneville H."/>
            <person name="Read B."/>
            <person name="Rensing S.A."/>
            <person name="Ritter A."/>
            <person name="Rousvoal S."/>
            <person name="Samanta M."/>
            <person name="Samson G."/>
            <person name="Schroeder D.C."/>
            <person name="Segurens B."/>
            <person name="Strittmatter M."/>
            <person name="Tonon T."/>
            <person name="Tregear J.W."/>
            <person name="Valentin K."/>
            <person name="von Dassow P."/>
            <person name="Yamagishi T."/>
            <person name="Van de Peer Y."/>
            <person name="Wincker P."/>
        </authorList>
    </citation>
    <scope>NUCLEOTIDE SEQUENCE [LARGE SCALE GENOMIC DNA]</scope>
    <source>
        <strain evidence="11">Ec32 / CCAP1310/4</strain>
    </source>
</reference>
<feature type="binding site" description="axial binding residue" evidence="9">
    <location>
        <position position="139"/>
    </location>
    <ligand>
        <name>chlorophyll b</name>
        <dbReference type="ChEBI" id="CHEBI:61721"/>
        <label>1</label>
    </ligand>
    <ligandPart>
        <name>Mg</name>
        <dbReference type="ChEBI" id="CHEBI:25107"/>
    </ligandPart>
</feature>